<dbReference type="PANTHER" id="PTHR10928">
    <property type="entry name" value="SUPPRESSOR OF FUSED"/>
    <property type="match status" value="1"/>
</dbReference>
<protein>
    <recommendedName>
        <fullName evidence="1">Suppressor of fused-like domain-containing protein</fullName>
    </recommendedName>
</protein>
<dbReference type="InterPro" id="IPR020941">
    <property type="entry name" value="SUFU-like_domain"/>
</dbReference>
<dbReference type="InterPro" id="IPR037181">
    <property type="entry name" value="SUFU_N"/>
</dbReference>
<feature type="domain" description="Suppressor of fused-like" evidence="1">
    <location>
        <begin position="52"/>
        <end position="214"/>
    </location>
</feature>
<dbReference type="RefSeq" id="WP_307336265.1">
    <property type="nucleotide sequence ID" value="NZ_JAUSUD010000001.1"/>
</dbReference>
<evidence type="ECO:0000313" key="2">
    <source>
        <dbReference type="EMBL" id="MDQ0229111.1"/>
    </source>
</evidence>
<dbReference type="EMBL" id="JAUSUD010000001">
    <property type="protein sequence ID" value="MDQ0229111.1"/>
    <property type="molecule type" value="Genomic_DNA"/>
</dbReference>
<organism evidence="2 3">
    <name type="scientific">Metabacillus malikii</name>
    <dbReference type="NCBI Taxonomy" id="1504265"/>
    <lineage>
        <taxon>Bacteria</taxon>
        <taxon>Bacillati</taxon>
        <taxon>Bacillota</taxon>
        <taxon>Bacilli</taxon>
        <taxon>Bacillales</taxon>
        <taxon>Bacillaceae</taxon>
        <taxon>Metabacillus</taxon>
    </lineage>
</organism>
<proteinExistence type="predicted"/>
<gene>
    <name evidence="2" type="ORF">J2S19_000361</name>
</gene>
<name>A0ABT9ZA45_9BACI</name>
<dbReference type="Pfam" id="PF05076">
    <property type="entry name" value="SUFU"/>
    <property type="match status" value="1"/>
</dbReference>
<dbReference type="InterPro" id="IPR007768">
    <property type="entry name" value="Suppressor_of_fused"/>
</dbReference>
<dbReference type="SUPFAM" id="SSF103359">
    <property type="entry name" value="Suppressor of Fused, N-terminal domain"/>
    <property type="match status" value="1"/>
</dbReference>
<dbReference type="Proteomes" id="UP001234495">
    <property type="component" value="Unassembled WGS sequence"/>
</dbReference>
<comment type="caution">
    <text evidence="2">The sequence shown here is derived from an EMBL/GenBank/DDBJ whole genome shotgun (WGS) entry which is preliminary data.</text>
</comment>
<evidence type="ECO:0000313" key="3">
    <source>
        <dbReference type="Proteomes" id="UP001234495"/>
    </source>
</evidence>
<reference evidence="2 3" key="1">
    <citation type="submission" date="2023-07" db="EMBL/GenBank/DDBJ databases">
        <title>Genomic Encyclopedia of Type Strains, Phase IV (KMG-IV): sequencing the most valuable type-strain genomes for metagenomic binning, comparative biology and taxonomic classification.</title>
        <authorList>
            <person name="Goeker M."/>
        </authorList>
    </citation>
    <scope>NUCLEOTIDE SEQUENCE [LARGE SCALE GENOMIC DNA]</scope>
    <source>
        <strain evidence="2 3">DSM 29005</strain>
    </source>
</reference>
<evidence type="ECO:0000259" key="1">
    <source>
        <dbReference type="Pfam" id="PF05076"/>
    </source>
</evidence>
<accession>A0ABT9ZA45</accession>
<sequence length="219" mass="24905">MNVEEYNNRAKIEEDWAPGWEAIDEAFEQLYPNQTPAHFGTNLHARAVFGGDQYLDGYSIYASPNGYKHIVSYGLTELYTNEEAFGGEWSGWGYEMTFKLSEESNEECMWALDMFANLARYTNTQKRYFEPLQFIGGNGTSIKLGSDSKITALLIVNDTEAKAMNTVHGKVDFLQLVGITERELDVLKQDRTQAAVLVEKMKRDNPFLVTDMSRTCSFL</sequence>
<keyword evidence="3" id="KW-1185">Reference proteome</keyword>
<dbReference type="PANTHER" id="PTHR10928:SF2">
    <property type="entry name" value="SUPPRESSOR OF FUSED HOMOLOG"/>
    <property type="match status" value="1"/>
</dbReference>